<evidence type="ECO:0000313" key="12">
    <source>
        <dbReference type="EMBL" id="MRI84464.1"/>
    </source>
</evidence>
<keyword evidence="13" id="KW-1185">Reference proteome</keyword>
<evidence type="ECO:0000259" key="9">
    <source>
        <dbReference type="PROSITE" id="PS51171"/>
    </source>
</evidence>
<dbReference type="PANTHER" id="PTHR21022">
    <property type="entry name" value="PREPHENATE DEHYDRATASE P PROTEIN"/>
    <property type="match status" value="1"/>
</dbReference>
<proteinExistence type="predicted"/>
<keyword evidence="5" id="KW-0057">Aromatic amino acid biosynthesis</keyword>
<dbReference type="AlphaFoldDB" id="A0A6I2GCX5"/>
<dbReference type="InterPro" id="IPR045865">
    <property type="entry name" value="ACT-like_dom_sf"/>
</dbReference>
<dbReference type="PROSITE" id="PS51171">
    <property type="entry name" value="PREPHENATE_DEHYDR_3"/>
    <property type="match status" value="1"/>
</dbReference>
<dbReference type="GO" id="GO:0004664">
    <property type="term" value="F:prephenate dehydratase activity"/>
    <property type="evidence" value="ECO:0007669"/>
    <property type="project" value="UniProtKB-EC"/>
</dbReference>
<evidence type="ECO:0000256" key="8">
    <source>
        <dbReference type="ARBA" id="ARBA00047848"/>
    </source>
</evidence>
<dbReference type="CDD" id="cd13631">
    <property type="entry name" value="PBP2_Ct-PDT_like"/>
    <property type="match status" value="1"/>
</dbReference>
<dbReference type="GO" id="GO:0005737">
    <property type="term" value="C:cytoplasm"/>
    <property type="evidence" value="ECO:0007669"/>
    <property type="project" value="TreeGrafter"/>
</dbReference>
<keyword evidence="6" id="KW-0584">Phenylalanine biosynthesis</keyword>
<comment type="catalytic activity">
    <reaction evidence="8">
        <text>prephenate + H(+) = 3-phenylpyruvate + CO2 + H2O</text>
        <dbReference type="Rhea" id="RHEA:21648"/>
        <dbReference type="ChEBI" id="CHEBI:15377"/>
        <dbReference type="ChEBI" id="CHEBI:15378"/>
        <dbReference type="ChEBI" id="CHEBI:16526"/>
        <dbReference type="ChEBI" id="CHEBI:18005"/>
        <dbReference type="ChEBI" id="CHEBI:29934"/>
        <dbReference type="EC" id="4.2.1.51"/>
    </reaction>
</comment>
<evidence type="ECO:0000256" key="1">
    <source>
        <dbReference type="ARBA" id="ARBA00004741"/>
    </source>
</evidence>
<dbReference type="GO" id="GO:0009094">
    <property type="term" value="P:L-phenylalanine biosynthetic process"/>
    <property type="evidence" value="ECO:0007669"/>
    <property type="project" value="UniProtKB-UniPathway"/>
</dbReference>
<dbReference type="Proteomes" id="UP000430975">
    <property type="component" value="Unassembled WGS sequence"/>
</dbReference>
<keyword evidence="7" id="KW-0456">Lyase</keyword>
<name>A0A6I2GCX5_9LACT</name>
<evidence type="ECO:0000256" key="7">
    <source>
        <dbReference type="ARBA" id="ARBA00023239"/>
    </source>
</evidence>
<evidence type="ECO:0000256" key="5">
    <source>
        <dbReference type="ARBA" id="ARBA00023141"/>
    </source>
</evidence>
<feature type="domain" description="ACT" evidence="10">
    <location>
        <begin position="199"/>
        <end position="275"/>
    </location>
</feature>
<reference evidence="13 14" key="1">
    <citation type="submission" date="2019-11" db="EMBL/GenBank/DDBJ databases">
        <title>Characterisation of Fundicoccus ignavus gen. nov. sp. nov., a novel genus of the family Aerococcaceae isolated from bulk tank milk.</title>
        <authorList>
            <person name="Siebert A."/>
            <person name="Huptas C."/>
            <person name="Wenning M."/>
            <person name="Scherer S."/>
            <person name="Doll E.V."/>
        </authorList>
    </citation>
    <scope>NUCLEOTIDE SEQUENCE [LARGE SCALE GENOMIC DNA]</scope>
    <source>
        <strain evidence="11 14">DSM 109653</strain>
        <strain evidence="12 13">WS4759</strain>
    </source>
</reference>
<dbReference type="UniPathway" id="UPA00121">
    <property type="reaction ID" value="UER00345"/>
</dbReference>
<dbReference type="EMBL" id="WJQR01000009">
    <property type="protein sequence ID" value="MRI82214.1"/>
    <property type="molecule type" value="Genomic_DNA"/>
</dbReference>
<dbReference type="Pfam" id="PF00800">
    <property type="entry name" value="PDT"/>
    <property type="match status" value="1"/>
</dbReference>
<evidence type="ECO:0000256" key="4">
    <source>
        <dbReference type="ARBA" id="ARBA00022605"/>
    </source>
</evidence>
<dbReference type="InterPro" id="IPR001086">
    <property type="entry name" value="Preph_deHydtase"/>
</dbReference>
<evidence type="ECO:0000256" key="6">
    <source>
        <dbReference type="ARBA" id="ARBA00023222"/>
    </source>
</evidence>
<dbReference type="Gene3D" id="3.40.190.10">
    <property type="entry name" value="Periplasmic binding protein-like II"/>
    <property type="match status" value="2"/>
</dbReference>
<dbReference type="InterPro" id="IPR002912">
    <property type="entry name" value="ACT_dom"/>
</dbReference>
<dbReference type="PANTHER" id="PTHR21022:SF19">
    <property type="entry name" value="PREPHENATE DEHYDRATASE-RELATED"/>
    <property type="match status" value="1"/>
</dbReference>
<comment type="pathway">
    <text evidence="1">Amino-acid biosynthesis; L-phenylalanine biosynthesis; phenylpyruvate from prephenate: step 1/1.</text>
</comment>
<evidence type="ECO:0000259" key="10">
    <source>
        <dbReference type="PROSITE" id="PS51671"/>
    </source>
</evidence>
<dbReference type="Proteomes" id="UP000469870">
    <property type="component" value="Unassembled WGS sequence"/>
</dbReference>
<dbReference type="SUPFAM" id="SSF53850">
    <property type="entry name" value="Periplasmic binding protein-like II"/>
    <property type="match status" value="1"/>
</dbReference>
<evidence type="ECO:0000313" key="11">
    <source>
        <dbReference type="EMBL" id="MRI82214.1"/>
    </source>
</evidence>
<organism evidence="12 13">
    <name type="scientific">Fundicoccus ignavus</name>
    <dbReference type="NCBI Taxonomy" id="2664442"/>
    <lineage>
        <taxon>Bacteria</taxon>
        <taxon>Bacillati</taxon>
        <taxon>Bacillota</taxon>
        <taxon>Bacilli</taxon>
        <taxon>Lactobacillales</taxon>
        <taxon>Aerococcaceae</taxon>
        <taxon>Fundicoccus</taxon>
    </lineage>
</organism>
<dbReference type="EMBL" id="WJQS01000001">
    <property type="protein sequence ID" value="MRI84464.1"/>
    <property type="molecule type" value="Genomic_DNA"/>
</dbReference>
<dbReference type="SUPFAM" id="SSF55021">
    <property type="entry name" value="ACT-like"/>
    <property type="match status" value="1"/>
</dbReference>
<dbReference type="Gene3D" id="3.30.70.260">
    <property type="match status" value="1"/>
</dbReference>
<comment type="caution">
    <text evidence="12">The sequence shown here is derived from an EMBL/GenBank/DDBJ whole genome shotgun (WGS) entry which is preliminary data.</text>
</comment>
<evidence type="ECO:0000313" key="13">
    <source>
        <dbReference type="Proteomes" id="UP000430975"/>
    </source>
</evidence>
<accession>A0A6I2GCX5</accession>
<evidence type="ECO:0000256" key="3">
    <source>
        <dbReference type="ARBA" id="ARBA00021872"/>
    </source>
</evidence>
<dbReference type="PROSITE" id="PS51671">
    <property type="entry name" value="ACT"/>
    <property type="match status" value="1"/>
</dbReference>
<feature type="domain" description="Prephenate dehydratase" evidence="9">
    <location>
        <begin position="8"/>
        <end position="187"/>
    </location>
</feature>
<keyword evidence="4" id="KW-0028">Amino-acid biosynthesis</keyword>
<dbReference type="EC" id="4.2.1.51" evidence="2"/>
<dbReference type="CDD" id="cd04905">
    <property type="entry name" value="ACT_CM-PDT"/>
    <property type="match status" value="1"/>
</dbReference>
<evidence type="ECO:0000313" key="14">
    <source>
        <dbReference type="Proteomes" id="UP000469870"/>
    </source>
</evidence>
<evidence type="ECO:0000256" key="2">
    <source>
        <dbReference type="ARBA" id="ARBA00013147"/>
    </source>
</evidence>
<protein>
    <recommendedName>
        <fullName evidence="3">Prephenate dehydratase</fullName>
        <ecNumber evidence="2">4.2.1.51</ecNumber>
    </recommendedName>
</protein>
<sequence>MGRGNYLKVGYLGVPGSYSEAALQKECQTMEEFEAIGYPNFQAIIDALASKRISMAVIPVENSTTGFIARSADLFRHQPIVAVADRFESVQHSLWALPGSQLSDITDVYSHPEALSQCDTFFAANPQLTQHAYTDTAQAAAFIQRSQLPHQAAIASQRAGELYGLEALRQDIQTEESNTTRFYIMKHQGNVQLTGKQLSLYLEVRHEPGALSKLLQVFGLLDCNLLSLNARPIPGKPFAYGFYLELDLSQMSIGFNDLMKIVDKASDYSQILGRF</sequence>
<gene>
    <name evidence="12" type="ORF">GIY09_00935</name>
    <name evidence="11" type="ORF">GIY11_09365</name>
</gene>